<keyword evidence="3 6" id="KW-0812">Transmembrane</keyword>
<dbReference type="EMBL" id="LPWH01000079">
    <property type="protein sequence ID" value="POR00177.1"/>
    <property type="molecule type" value="Genomic_DNA"/>
</dbReference>
<feature type="transmembrane region" description="Helical" evidence="6">
    <location>
        <begin position="153"/>
        <end position="171"/>
    </location>
</feature>
<gene>
    <name evidence="8" type="ORF">AU468_09820</name>
</gene>
<dbReference type="PRINTS" id="PR01035">
    <property type="entry name" value="TCRTETA"/>
</dbReference>
<accession>A0A2S4JKX4</accession>
<protein>
    <recommendedName>
        <fullName evidence="7">Major facilitator superfamily (MFS) profile domain-containing protein</fullName>
    </recommendedName>
</protein>
<proteinExistence type="predicted"/>
<dbReference type="GO" id="GO:0016020">
    <property type="term" value="C:membrane"/>
    <property type="evidence" value="ECO:0007669"/>
    <property type="project" value="UniProtKB-SubCell"/>
</dbReference>
<feature type="transmembrane region" description="Helical" evidence="6">
    <location>
        <begin position="71"/>
        <end position="89"/>
    </location>
</feature>
<keyword evidence="5 6" id="KW-0472">Membrane</keyword>
<dbReference type="InterPro" id="IPR001958">
    <property type="entry name" value="Tet-R_TetA/multi-R_MdtG-like"/>
</dbReference>
<feature type="transmembrane region" description="Helical" evidence="6">
    <location>
        <begin position="95"/>
        <end position="117"/>
    </location>
</feature>
<dbReference type="SUPFAM" id="SSF103473">
    <property type="entry name" value="MFS general substrate transporter"/>
    <property type="match status" value="1"/>
</dbReference>
<evidence type="ECO:0000259" key="7">
    <source>
        <dbReference type="PROSITE" id="PS50850"/>
    </source>
</evidence>
<dbReference type="GO" id="GO:0022857">
    <property type="term" value="F:transmembrane transporter activity"/>
    <property type="evidence" value="ECO:0007669"/>
    <property type="project" value="InterPro"/>
</dbReference>
<feature type="transmembrane region" description="Helical" evidence="6">
    <location>
        <begin position="129"/>
        <end position="147"/>
    </location>
</feature>
<dbReference type="InterPro" id="IPR050930">
    <property type="entry name" value="MFS_Vesicular_Transporter"/>
</dbReference>
<keyword evidence="2" id="KW-0813">Transport</keyword>
<name>A0A2S4JKX4_9SPIO</name>
<dbReference type="RefSeq" id="WP_103680582.1">
    <property type="nucleotide sequence ID" value="NZ_LPWH01000079.1"/>
</dbReference>
<evidence type="ECO:0000256" key="2">
    <source>
        <dbReference type="ARBA" id="ARBA00022448"/>
    </source>
</evidence>
<keyword evidence="9" id="KW-1185">Reference proteome</keyword>
<dbReference type="PANTHER" id="PTHR23506">
    <property type="entry name" value="GH10249P"/>
    <property type="match status" value="1"/>
</dbReference>
<sequence length="187" mass="19818">MTKQPLLVLYAGVALAMVGYGIVIPLFPFYIEAFGGSGFHLGLLVSSHGLMQLIFAPVWGSLTDTYGRKPFLLVGMAGLGLGMLLMGLAEQLWMLYVAQILAGSLSCATYPAAMAMVSDIYTNEQRSIAMGRVGAAAGLGVILGPGFGGMMVFHSLATPFFFAGAFCLGVCRTYRHKMTEVAGNEFP</sequence>
<dbReference type="Pfam" id="PF07690">
    <property type="entry name" value="MFS_1"/>
    <property type="match status" value="1"/>
</dbReference>
<dbReference type="InterPro" id="IPR036259">
    <property type="entry name" value="MFS_trans_sf"/>
</dbReference>
<feature type="domain" description="Major facilitator superfamily (MFS) profile" evidence="7">
    <location>
        <begin position="5"/>
        <end position="187"/>
    </location>
</feature>
<dbReference type="InterPro" id="IPR011701">
    <property type="entry name" value="MFS"/>
</dbReference>
<evidence type="ECO:0000256" key="4">
    <source>
        <dbReference type="ARBA" id="ARBA00022989"/>
    </source>
</evidence>
<dbReference type="PROSITE" id="PS50850">
    <property type="entry name" value="MFS"/>
    <property type="match status" value="1"/>
</dbReference>
<evidence type="ECO:0000256" key="6">
    <source>
        <dbReference type="SAM" id="Phobius"/>
    </source>
</evidence>
<dbReference type="PANTHER" id="PTHR23506:SF23">
    <property type="entry name" value="GH10249P"/>
    <property type="match status" value="1"/>
</dbReference>
<dbReference type="InterPro" id="IPR020846">
    <property type="entry name" value="MFS_dom"/>
</dbReference>
<evidence type="ECO:0000256" key="3">
    <source>
        <dbReference type="ARBA" id="ARBA00022692"/>
    </source>
</evidence>
<dbReference type="AlphaFoldDB" id="A0A2S4JKX4"/>
<feature type="transmembrane region" description="Helical" evidence="6">
    <location>
        <begin position="37"/>
        <end position="59"/>
    </location>
</feature>
<evidence type="ECO:0000256" key="5">
    <source>
        <dbReference type="ARBA" id="ARBA00023136"/>
    </source>
</evidence>
<evidence type="ECO:0000313" key="8">
    <source>
        <dbReference type="EMBL" id="POR00177.1"/>
    </source>
</evidence>
<reference evidence="9" key="1">
    <citation type="submission" date="2015-12" db="EMBL/GenBank/DDBJ databases">
        <authorList>
            <person name="Lodha T.D."/>
            <person name="Chintalapati S."/>
            <person name="Chintalapati V.R."/>
            <person name="Sravanthi T."/>
        </authorList>
    </citation>
    <scope>NUCLEOTIDE SEQUENCE [LARGE SCALE GENOMIC DNA]</scope>
    <source>
        <strain evidence="9">JC133</strain>
    </source>
</reference>
<comment type="subcellular location">
    <subcellularLocation>
        <location evidence="1">Membrane</location>
        <topology evidence="1">Multi-pass membrane protein</topology>
    </subcellularLocation>
</comment>
<dbReference type="OrthoDB" id="9793283at2"/>
<dbReference type="Proteomes" id="UP000237350">
    <property type="component" value="Unassembled WGS sequence"/>
</dbReference>
<feature type="transmembrane region" description="Helical" evidence="6">
    <location>
        <begin position="7"/>
        <end position="31"/>
    </location>
</feature>
<evidence type="ECO:0000256" key="1">
    <source>
        <dbReference type="ARBA" id="ARBA00004141"/>
    </source>
</evidence>
<organism evidence="8 9">
    <name type="scientific">Alkalispirochaeta sphaeroplastigenens</name>
    <dbReference type="NCBI Taxonomy" id="1187066"/>
    <lineage>
        <taxon>Bacteria</taxon>
        <taxon>Pseudomonadati</taxon>
        <taxon>Spirochaetota</taxon>
        <taxon>Spirochaetia</taxon>
        <taxon>Spirochaetales</taxon>
        <taxon>Spirochaetaceae</taxon>
        <taxon>Alkalispirochaeta</taxon>
    </lineage>
</organism>
<evidence type="ECO:0000313" key="9">
    <source>
        <dbReference type="Proteomes" id="UP000237350"/>
    </source>
</evidence>
<comment type="caution">
    <text evidence="8">The sequence shown here is derived from an EMBL/GenBank/DDBJ whole genome shotgun (WGS) entry which is preliminary data.</text>
</comment>
<dbReference type="Gene3D" id="1.20.1250.20">
    <property type="entry name" value="MFS general substrate transporter like domains"/>
    <property type="match status" value="1"/>
</dbReference>
<keyword evidence="4 6" id="KW-1133">Transmembrane helix</keyword>